<dbReference type="GO" id="GO:0032259">
    <property type="term" value="P:methylation"/>
    <property type="evidence" value="ECO:0007669"/>
    <property type="project" value="UniProtKB-KW"/>
</dbReference>
<accession>A0A0G1MPQ3</accession>
<dbReference type="EMBL" id="LCLA01000019">
    <property type="protein sequence ID" value="KKU10139.1"/>
    <property type="molecule type" value="Genomic_DNA"/>
</dbReference>
<organism evidence="2 3">
    <name type="scientific">Candidatus Woesebacteria bacterium GW2011_GWB1_45_5</name>
    <dbReference type="NCBI Taxonomy" id="1618581"/>
    <lineage>
        <taxon>Bacteria</taxon>
        <taxon>Candidatus Woeseibacteriota</taxon>
    </lineage>
</organism>
<keyword evidence="2" id="KW-0489">Methyltransferase</keyword>
<reference evidence="2 3" key="1">
    <citation type="journal article" date="2015" name="Nature">
        <title>rRNA introns, odd ribosomes, and small enigmatic genomes across a large radiation of phyla.</title>
        <authorList>
            <person name="Brown C.T."/>
            <person name="Hug L.A."/>
            <person name="Thomas B.C."/>
            <person name="Sharon I."/>
            <person name="Castelle C.J."/>
            <person name="Singh A."/>
            <person name="Wilkins M.J."/>
            <person name="Williams K.H."/>
            <person name="Banfield J.F."/>
        </authorList>
    </citation>
    <scope>NUCLEOTIDE SEQUENCE [LARGE SCALE GENOMIC DNA]</scope>
</reference>
<dbReference type="SUPFAM" id="SSF53335">
    <property type="entry name" value="S-adenosyl-L-methionine-dependent methyltransferases"/>
    <property type="match status" value="1"/>
</dbReference>
<evidence type="ECO:0000259" key="1">
    <source>
        <dbReference type="Pfam" id="PF08241"/>
    </source>
</evidence>
<dbReference type="InterPro" id="IPR029063">
    <property type="entry name" value="SAM-dependent_MTases_sf"/>
</dbReference>
<name>A0A0G1MPQ3_9BACT</name>
<dbReference type="AlphaFoldDB" id="A0A0G1MPQ3"/>
<proteinExistence type="predicted"/>
<evidence type="ECO:0000313" key="2">
    <source>
        <dbReference type="EMBL" id="KKU10139.1"/>
    </source>
</evidence>
<protein>
    <submittedName>
        <fullName evidence="2">Methyltransferase type 11</fullName>
    </submittedName>
</protein>
<evidence type="ECO:0000313" key="3">
    <source>
        <dbReference type="Proteomes" id="UP000034329"/>
    </source>
</evidence>
<dbReference type="InterPro" id="IPR013216">
    <property type="entry name" value="Methyltransf_11"/>
</dbReference>
<sequence>MRRYIYDQEKKWFFRIEPFLYGKVLKVGSGLGYMTSFVRERHPDLKILEIEINKDDKNKNRTVLYDGNHFPFSNKIFDCSICTYVLHHTPNPVGLILEMKRVSRRLIVLEETYRGVFSKMDLCYRDIYVNTLAGQPSRIFWNSYFQDKELLKVLKGMDLEIIHSQKEKKRTYFKILYVLE</sequence>
<gene>
    <name evidence="2" type="ORF">UX13_C0019G0007</name>
</gene>
<dbReference type="Pfam" id="PF08241">
    <property type="entry name" value="Methyltransf_11"/>
    <property type="match status" value="1"/>
</dbReference>
<dbReference type="Gene3D" id="3.40.50.150">
    <property type="entry name" value="Vaccinia Virus protein VP39"/>
    <property type="match status" value="1"/>
</dbReference>
<comment type="caution">
    <text evidence="2">The sequence shown here is derived from an EMBL/GenBank/DDBJ whole genome shotgun (WGS) entry which is preliminary data.</text>
</comment>
<feature type="domain" description="Methyltransferase type 11" evidence="1">
    <location>
        <begin position="25"/>
        <end position="104"/>
    </location>
</feature>
<dbReference type="GO" id="GO:0008757">
    <property type="term" value="F:S-adenosylmethionine-dependent methyltransferase activity"/>
    <property type="evidence" value="ECO:0007669"/>
    <property type="project" value="InterPro"/>
</dbReference>
<keyword evidence="2" id="KW-0808">Transferase</keyword>
<dbReference type="Proteomes" id="UP000034329">
    <property type="component" value="Unassembled WGS sequence"/>
</dbReference>